<evidence type="ECO:0000256" key="4">
    <source>
        <dbReference type="SAM" id="MobiDB-lite"/>
    </source>
</evidence>
<proteinExistence type="predicted"/>
<dbReference type="Gene3D" id="1.10.10.60">
    <property type="entry name" value="Homeodomain-like"/>
    <property type="match status" value="1"/>
</dbReference>
<dbReference type="SUPFAM" id="SSF46689">
    <property type="entry name" value="Homeodomain-like"/>
    <property type="match status" value="1"/>
</dbReference>
<organism evidence="6 7">
    <name type="scientific">Pseudomonas fluorescens</name>
    <dbReference type="NCBI Taxonomy" id="294"/>
    <lineage>
        <taxon>Bacteria</taxon>
        <taxon>Pseudomonadati</taxon>
        <taxon>Pseudomonadota</taxon>
        <taxon>Gammaproteobacteria</taxon>
        <taxon>Pseudomonadales</taxon>
        <taxon>Pseudomonadaceae</taxon>
        <taxon>Pseudomonas</taxon>
    </lineage>
</organism>
<reference evidence="6 7" key="1">
    <citation type="submission" date="2018-06" db="EMBL/GenBank/DDBJ databases">
        <authorList>
            <person name="Zhirakovskaya E."/>
        </authorList>
    </citation>
    <scope>NUCLEOTIDE SEQUENCE [LARGE SCALE GENOMIC DNA]</scope>
    <source>
        <strain evidence="6 7">LY3</strain>
    </source>
</reference>
<keyword evidence="2" id="KW-0238">DNA-binding</keyword>
<dbReference type="InterPro" id="IPR018060">
    <property type="entry name" value="HTH_AraC"/>
</dbReference>
<evidence type="ECO:0000313" key="6">
    <source>
        <dbReference type="EMBL" id="RAI66373.1"/>
    </source>
</evidence>
<keyword evidence="3" id="KW-0804">Transcription</keyword>
<dbReference type="AlphaFoldDB" id="A0A327MVC1"/>
<gene>
    <name evidence="6" type="ORF">DOZ80_21130</name>
</gene>
<dbReference type="Pfam" id="PF12833">
    <property type="entry name" value="HTH_18"/>
    <property type="match status" value="1"/>
</dbReference>
<dbReference type="RefSeq" id="WP_111286164.1">
    <property type="nucleotide sequence ID" value="NZ_QLIN01000010.1"/>
</dbReference>
<accession>A0A327MVC1</accession>
<protein>
    <recommendedName>
        <fullName evidence="5">HTH araC/xylS-type domain-containing protein</fullName>
    </recommendedName>
</protein>
<dbReference type="Proteomes" id="UP000249493">
    <property type="component" value="Unassembled WGS sequence"/>
</dbReference>
<dbReference type="InterPro" id="IPR009057">
    <property type="entry name" value="Homeodomain-like_sf"/>
</dbReference>
<dbReference type="InterPro" id="IPR020449">
    <property type="entry name" value="Tscrpt_reg_AraC-type_HTH"/>
</dbReference>
<dbReference type="GO" id="GO:0043565">
    <property type="term" value="F:sequence-specific DNA binding"/>
    <property type="evidence" value="ECO:0007669"/>
    <property type="project" value="InterPro"/>
</dbReference>
<dbReference type="EMBL" id="QLIN01000010">
    <property type="protein sequence ID" value="RAI66373.1"/>
    <property type="molecule type" value="Genomic_DNA"/>
</dbReference>
<evidence type="ECO:0000256" key="2">
    <source>
        <dbReference type="ARBA" id="ARBA00023125"/>
    </source>
</evidence>
<evidence type="ECO:0000256" key="3">
    <source>
        <dbReference type="ARBA" id="ARBA00023163"/>
    </source>
</evidence>
<sequence>MVTVANEVGYSNPSHFAHVFRKHTGLSPSDVRRQRQGSAGRR</sequence>
<evidence type="ECO:0000256" key="1">
    <source>
        <dbReference type="ARBA" id="ARBA00023015"/>
    </source>
</evidence>
<evidence type="ECO:0000313" key="7">
    <source>
        <dbReference type="Proteomes" id="UP000249493"/>
    </source>
</evidence>
<feature type="domain" description="HTH araC/xylS-type" evidence="5">
    <location>
        <begin position="1"/>
        <end position="34"/>
    </location>
</feature>
<dbReference type="PROSITE" id="PS01124">
    <property type="entry name" value="HTH_ARAC_FAMILY_2"/>
    <property type="match status" value="1"/>
</dbReference>
<feature type="region of interest" description="Disordered" evidence="4">
    <location>
        <begin position="21"/>
        <end position="42"/>
    </location>
</feature>
<keyword evidence="1" id="KW-0805">Transcription regulation</keyword>
<dbReference type="GO" id="GO:0003700">
    <property type="term" value="F:DNA-binding transcription factor activity"/>
    <property type="evidence" value="ECO:0007669"/>
    <property type="project" value="InterPro"/>
</dbReference>
<comment type="caution">
    <text evidence="6">The sequence shown here is derived from an EMBL/GenBank/DDBJ whole genome shotgun (WGS) entry which is preliminary data.</text>
</comment>
<name>A0A327MVC1_PSEFL</name>
<evidence type="ECO:0000259" key="5">
    <source>
        <dbReference type="PROSITE" id="PS01124"/>
    </source>
</evidence>
<dbReference type="PRINTS" id="PR00032">
    <property type="entry name" value="HTHARAC"/>
</dbReference>